<keyword evidence="4" id="KW-0012">Acyltransferase</keyword>
<feature type="transmembrane region" description="Helical" evidence="1">
    <location>
        <begin position="280"/>
        <end position="304"/>
    </location>
</feature>
<keyword evidence="5" id="KW-1185">Reference proteome</keyword>
<dbReference type="GO" id="GO:0016020">
    <property type="term" value="C:membrane"/>
    <property type="evidence" value="ECO:0007669"/>
    <property type="project" value="TreeGrafter"/>
</dbReference>
<dbReference type="GO" id="GO:0016747">
    <property type="term" value="F:acyltransferase activity, transferring groups other than amino-acyl groups"/>
    <property type="evidence" value="ECO:0007669"/>
    <property type="project" value="InterPro"/>
</dbReference>
<proteinExistence type="predicted"/>
<evidence type="ECO:0000256" key="1">
    <source>
        <dbReference type="SAM" id="Phobius"/>
    </source>
</evidence>
<dbReference type="EMBL" id="CYUE01000013">
    <property type="protein sequence ID" value="CUK25584.1"/>
    <property type="molecule type" value="Genomic_DNA"/>
</dbReference>
<dbReference type="GO" id="GO:0009103">
    <property type="term" value="P:lipopolysaccharide biosynthetic process"/>
    <property type="evidence" value="ECO:0007669"/>
    <property type="project" value="TreeGrafter"/>
</dbReference>
<organism evidence="4 5">
    <name type="scientific">Cognatishimia activa</name>
    <dbReference type="NCBI Taxonomy" id="1715691"/>
    <lineage>
        <taxon>Bacteria</taxon>
        <taxon>Pseudomonadati</taxon>
        <taxon>Pseudomonadota</taxon>
        <taxon>Alphaproteobacteria</taxon>
        <taxon>Rhodobacterales</taxon>
        <taxon>Paracoccaceae</taxon>
        <taxon>Cognatishimia</taxon>
    </lineage>
</organism>
<feature type="transmembrane region" description="Helical" evidence="1">
    <location>
        <begin position="36"/>
        <end position="56"/>
    </location>
</feature>
<feature type="domain" description="SGNH" evidence="3">
    <location>
        <begin position="397"/>
        <end position="662"/>
    </location>
</feature>
<feature type="transmembrane region" description="Helical" evidence="1">
    <location>
        <begin position="248"/>
        <end position="268"/>
    </location>
</feature>
<keyword evidence="4" id="KW-0808">Transferase</keyword>
<evidence type="ECO:0000259" key="3">
    <source>
        <dbReference type="Pfam" id="PF19040"/>
    </source>
</evidence>
<feature type="transmembrane region" description="Helical" evidence="1">
    <location>
        <begin position="77"/>
        <end position="97"/>
    </location>
</feature>
<gene>
    <name evidence="4" type="primary">oatA</name>
    <name evidence="4" type="ORF">TA5114_01385</name>
</gene>
<dbReference type="AlphaFoldDB" id="A0A0N7MBJ5"/>
<feature type="transmembrane region" description="Helical" evidence="1">
    <location>
        <begin position="167"/>
        <end position="186"/>
    </location>
</feature>
<feature type="transmembrane region" description="Helical" evidence="1">
    <location>
        <begin position="141"/>
        <end position="160"/>
    </location>
</feature>
<keyword evidence="1" id="KW-0812">Transmembrane</keyword>
<evidence type="ECO:0000313" key="4">
    <source>
        <dbReference type="EMBL" id="CUK25584.1"/>
    </source>
</evidence>
<name>A0A0N7MBJ5_9RHOB</name>
<dbReference type="Pfam" id="PF19040">
    <property type="entry name" value="SGNH"/>
    <property type="match status" value="1"/>
</dbReference>
<feature type="transmembrane region" description="Helical" evidence="1">
    <location>
        <begin position="12"/>
        <end position="30"/>
    </location>
</feature>
<dbReference type="OrthoDB" id="9796461at2"/>
<feature type="transmembrane region" description="Helical" evidence="1">
    <location>
        <begin position="221"/>
        <end position="242"/>
    </location>
</feature>
<dbReference type="PANTHER" id="PTHR23028:SF53">
    <property type="entry name" value="ACYL_TRANSF_3 DOMAIN-CONTAINING PROTEIN"/>
    <property type="match status" value="1"/>
</dbReference>
<evidence type="ECO:0000259" key="2">
    <source>
        <dbReference type="Pfam" id="PF01757"/>
    </source>
</evidence>
<dbReference type="InterPro" id="IPR043968">
    <property type="entry name" value="SGNH"/>
</dbReference>
<feature type="transmembrane region" description="Helical" evidence="1">
    <location>
        <begin position="192"/>
        <end position="214"/>
    </location>
</feature>
<feature type="transmembrane region" description="Helical" evidence="1">
    <location>
        <begin position="346"/>
        <end position="368"/>
    </location>
</feature>
<sequence length="669" mass="73674">MSGASPQAYRPEIDGLRAIAVISVVLYHFGVPLQGGFTGVDVFFVISGFLIGGILWREHRDTGRIRLVAFYIRRFRRLAPAFFTMLFATFALGWFILLPFEYREFAKSAIAATVYLSNVLFFRSAGYFDTVSEEKPLLHTWSLAVEEQFYIVLPLLFIALAWARKSFLLTLGIVWIGSLIACIVLTPNHPTATFFLFPFRAWELLSGVLLAIYVAERRTPIELPASVSILGLICLIASFALIPAGEKFPGYLAVLPVFGTVLLLLNGASNNVVNATLSRAIPVFFGKISYSLYLWHWPILVLALYLRGEFGGPIEIAAWLLVCLVIATLSWRFVELPVRKSQSISGRMIFGGTVVASGLALAISAGVFKQNGITTRFTETAQTHIGATADFLQDWSRCEVHADGPFKGLELCPIGPEGAPKLLVWGDSHVRALREGLDLASHEANTPGVIIWRAGCPPLFGLEKVENSATPSQNSACGEANRQIDVALSQMPSLETILLVGRWTYYWSGTGDGLDEHNEITVMASADPNQPQTEALHEAAKTTVERLMSSGKKVFVFEQPPEVAGYDSRLAARHHALSTVPFSNTKTIDTDMNLSDVADRQDGFNGVWTALEADAKIKIIRSWEQFCDDATCSAIHDGIGQYFDNNHLTNSAALRIRNVFEPIFESNAQ</sequence>
<protein>
    <submittedName>
        <fullName evidence="4">O-acetyltransferase OatA</fullName>
        <ecNumber evidence="4">2.3.1.-</ecNumber>
    </submittedName>
</protein>
<keyword evidence="1" id="KW-1133">Transmembrane helix</keyword>
<feature type="transmembrane region" description="Helical" evidence="1">
    <location>
        <begin position="316"/>
        <end position="334"/>
    </location>
</feature>
<dbReference type="Pfam" id="PF01757">
    <property type="entry name" value="Acyl_transf_3"/>
    <property type="match status" value="1"/>
</dbReference>
<evidence type="ECO:0000313" key="5">
    <source>
        <dbReference type="Proteomes" id="UP000051184"/>
    </source>
</evidence>
<dbReference type="Proteomes" id="UP000051184">
    <property type="component" value="Unassembled WGS sequence"/>
</dbReference>
<dbReference type="RefSeq" id="WP_058314560.1">
    <property type="nucleotide sequence ID" value="NZ_CYTO01000010.1"/>
</dbReference>
<keyword evidence="1" id="KW-0472">Membrane</keyword>
<dbReference type="STRING" id="1715691.TA5113_01645"/>
<accession>A0A0N7MBJ5</accession>
<reference evidence="5" key="1">
    <citation type="submission" date="2015-09" db="EMBL/GenBank/DDBJ databases">
        <authorList>
            <person name="Rodrigo-Torres Lidia"/>
            <person name="Arahal R.David."/>
        </authorList>
    </citation>
    <scope>NUCLEOTIDE SEQUENCE [LARGE SCALE GENOMIC DNA]</scope>
    <source>
        <strain evidence="5">CECT 5114</strain>
    </source>
</reference>
<feature type="domain" description="Acyltransferase 3" evidence="2">
    <location>
        <begin position="11"/>
        <end position="331"/>
    </location>
</feature>
<dbReference type="PANTHER" id="PTHR23028">
    <property type="entry name" value="ACETYLTRANSFERASE"/>
    <property type="match status" value="1"/>
</dbReference>
<dbReference type="EC" id="2.3.1.-" evidence="4"/>
<dbReference type="InterPro" id="IPR050879">
    <property type="entry name" value="Acyltransferase_3"/>
</dbReference>
<dbReference type="InterPro" id="IPR002656">
    <property type="entry name" value="Acyl_transf_3_dom"/>
</dbReference>